<dbReference type="EMBL" id="KR080193">
    <property type="protein sequence ID" value="AKF14213.1"/>
    <property type="molecule type" value="Genomic_DNA"/>
</dbReference>
<dbReference type="KEGG" id="vg:26630098"/>
<organism evidence="1 2">
    <name type="scientific">Mycobacterium phage Luchador</name>
    <dbReference type="NCBI Taxonomy" id="1647300"/>
    <lineage>
        <taxon>Viruses</taxon>
        <taxon>Duplodnaviria</taxon>
        <taxon>Heunggongvirae</taxon>
        <taxon>Uroviricota</taxon>
        <taxon>Caudoviricetes</taxon>
        <taxon>Luchadorvirus</taxon>
        <taxon>Luchadorvirus luchador</taxon>
        <taxon>Lucadorvirus luchador</taxon>
    </lineage>
</organism>
<keyword evidence="2" id="KW-1185">Reference proteome</keyword>
<gene>
    <name evidence="1" type="primary">49</name>
    <name evidence="1" type="ORF">SEA_LUCHADOR_49</name>
</gene>
<sequence>MTANFAVDSDGIVTKLTVTAEHAVVLQPVDEDALECLSEEIFREIGLQHFRKMGKVLDHTLAWKVIPRYKIDGMVMPWDWTFDDGYTMRLPDTTVMLRYEAYVVPNAEYM</sequence>
<name>A0A0F6WDW3_9CAUD</name>
<reference evidence="1 2" key="1">
    <citation type="journal article" date="2015" name="Genome Announc.">
        <title>Genome Sequences of Mycobacteriophages Luchador and Nerujay.</title>
        <authorList>
            <person name="Pope W.H."/>
            <person name="Ahmed T."/>
            <person name="Drobitch M.K."/>
            <person name="Early D.R."/>
            <person name="Eljamri S."/>
            <person name="Kasturiarachi N.S."/>
            <person name="Klonicki E.F."/>
            <person name="Manjooran D.T."/>
            <person name="Ni Chochlain A.N."/>
            <person name="Puglionesi A.O."/>
            <person name="Rajakumar V."/>
            <person name="Shindle K.A."/>
            <person name="Tran M.T."/>
            <person name="Brown B.R."/>
            <person name="Churilla B.M."/>
            <person name="Cohen K.L."/>
            <person name="Wilkes K.E."/>
            <person name="Grubb S.R."/>
            <person name="Warner M.H."/>
            <person name="Bowman C.A."/>
            <person name="Russell D.A."/>
            <person name="Hatfull G.F."/>
        </authorList>
    </citation>
    <scope>NUCLEOTIDE SEQUENCE [LARGE SCALE GENOMIC DNA]</scope>
</reference>
<dbReference type="RefSeq" id="YP_009203108.1">
    <property type="nucleotide sequence ID" value="NC_028849.1"/>
</dbReference>
<accession>A0A0F6WDW3</accession>
<dbReference type="GeneID" id="26630098"/>
<dbReference type="Proteomes" id="UP000207763">
    <property type="component" value="Segment"/>
</dbReference>
<evidence type="ECO:0000313" key="1">
    <source>
        <dbReference type="EMBL" id="AKF14213.1"/>
    </source>
</evidence>
<protein>
    <submittedName>
        <fullName evidence="1">Uncharacterized protein</fullName>
    </submittedName>
</protein>
<dbReference type="OrthoDB" id="19697at10239"/>
<evidence type="ECO:0000313" key="2">
    <source>
        <dbReference type="Proteomes" id="UP000207763"/>
    </source>
</evidence>
<proteinExistence type="predicted"/>